<dbReference type="RefSeq" id="WP_379882668.1">
    <property type="nucleotide sequence ID" value="NZ_JBHPON010000002.1"/>
</dbReference>
<evidence type="ECO:0000313" key="2">
    <source>
        <dbReference type="Proteomes" id="UP001596116"/>
    </source>
</evidence>
<comment type="caution">
    <text evidence="1">The sequence shown here is derived from an EMBL/GenBank/DDBJ whole genome shotgun (WGS) entry which is preliminary data.</text>
</comment>
<keyword evidence="2" id="KW-1185">Reference proteome</keyword>
<gene>
    <name evidence="1" type="ORF">ACFMB1_11140</name>
</gene>
<dbReference type="EMBL" id="JBHPON010000002">
    <property type="protein sequence ID" value="MFC6036102.1"/>
    <property type="molecule type" value="Genomic_DNA"/>
</dbReference>
<accession>A0ABW1KZQ7</accession>
<sequence length="239" mass="25749">MSQTPTLSRDHCSSLVREQDEDRWLAAQYAKSPLQNALLALAALRIELRRIPSQVSEPPLGEIRLQWWREGLEAIRDGAAPQAHPVLEAAAATPLVDARWAGRLDKVIDVSARSLYGEGFTSVEDLGEWLGESEGALDALAVEIAGGDEALAAAAASAGVAFAMAREGRIMAPRLADKIGAHAAALYKTAATALSKAEPEFSPALLHLSLTPLYLRNGLTRAPLRKRARLFFAMAFARF</sequence>
<evidence type="ECO:0000313" key="1">
    <source>
        <dbReference type="EMBL" id="MFC6036102.1"/>
    </source>
</evidence>
<dbReference type="SUPFAM" id="SSF48576">
    <property type="entry name" value="Terpenoid synthases"/>
    <property type="match status" value="1"/>
</dbReference>
<dbReference type="Proteomes" id="UP001596116">
    <property type="component" value="Unassembled WGS sequence"/>
</dbReference>
<organism evidence="1 2">
    <name type="scientific">Hyphococcus aureus</name>
    <dbReference type="NCBI Taxonomy" id="2666033"/>
    <lineage>
        <taxon>Bacteria</taxon>
        <taxon>Pseudomonadati</taxon>
        <taxon>Pseudomonadota</taxon>
        <taxon>Alphaproteobacteria</taxon>
        <taxon>Parvularculales</taxon>
        <taxon>Parvularculaceae</taxon>
        <taxon>Hyphococcus</taxon>
    </lineage>
</organism>
<dbReference type="InterPro" id="IPR008949">
    <property type="entry name" value="Isoprenoid_synthase_dom_sf"/>
</dbReference>
<name>A0ABW1KZQ7_9PROT</name>
<dbReference type="InterPro" id="IPR002060">
    <property type="entry name" value="Squ/phyt_synthse"/>
</dbReference>
<protein>
    <submittedName>
        <fullName evidence="1">Squalene/phytoene synthase family protein</fullName>
    </submittedName>
</protein>
<proteinExistence type="predicted"/>
<reference evidence="1 2" key="1">
    <citation type="submission" date="2024-09" db="EMBL/GenBank/DDBJ databases">
        <authorList>
            <person name="Zhang Z.-H."/>
        </authorList>
    </citation>
    <scope>NUCLEOTIDE SEQUENCE [LARGE SCALE GENOMIC DNA]</scope>
    <source>
        <strain evidence="1 2">HHTR114</strain>
    </source>
</reference>
<dbReference type="Gene3D" id="1.10.600.10">
    <property type="entry name" value="Farnesyl Diphosphate Synthase"/>
    <property type="match status" value="1"/>
</dbReference>
<dbReference type="Pfam" id="PF00494">
    <property type="entry name" value="SQS_PSY"/>
    <property type="match status" value="1"/>
</dbReference>